<dbReference type="PANTHER" id="PTHR37701">
    <property type="entry name" value="METHYL-CPG-BINDING DOMAIN-CONTAINING PROTEIN 8"/>
    <property type="match status" value="1"/>
</dbReference>
<keyword evidence="3" id="KW-0809">Transit peptide</keyword>
<dbReference type="PANTHER" id="PTHR37701:SF13">
    <property type="entry name" value="C2H2-TYPE DOMAIN-CONTAINING PROTEIN"/>
    <property type="match status" value="1"/>
</dbReference>
<keyword evidence="2" id="KW-0806">Transcription termination</keyword>
<feature type="compositionally biased region" description="Pro residues" evidence="4">
    <location>
        <begin position="406"/>
        <end position="417"/>
    </location>
</feature>
<comment type="caution">
    <text evidence="5">The sequence shown here is derived from an EMBL/GenBank/DDBJ whole genome shotgun (WGS) entry which is preliminary data.</text>
</comment>
<dbReference type="GO" id="GO:0006353">
    <property type="term" value="P:DNA-templated transcription termination"/>
    <property type="evidence" value="ECO:0007669"/>
    <property type="project" value="UniProtKB-KW"/>
</dbReference>
<proteinExistence type="inferred from homology"/>
<dbReference type="GO" id="GO:0003677">
    <property type="term" value="F:DNA binding"/>
    <property type="evidence" value="ECO:0007669"/>
    <property type="project" value="InterPro"/>
</dbReference>
<evidence type="ECO:0000256" key="3">
    <source>
        <dbReference type="ARBA" id="ARBA00022946"/>
    </source>
</evidence>
<organism evidence="5 6">
    <name type="scientific">Acer yangbiense</name>
    <dbReference type="NCBI Taxonomy" id="1000413"/>
    <lineage>
        <taxon>Eukaryota</taxon>
        <taxon>Viridiplantae</taxon>
        <taxon>Streptophyta</taxon>
        <taxon>Embryophyta</taxon>
        <taxon>Tracheophyta</taxon>
        <taxon>Spermatophyta</taxon>
        <taxon>Magnoliopsida</taxon>
        <taxon>eudicotyledons</taxon>
        <taxon>Gunneridae</taxon>
        <taxon>Pentapetalae</taxon>
        <taxon>rosids</taxon>
        <taxon>malvids</taxon>
        <taxon>Sapindales</taxon>
        <taxon>Sapindaceae</taxon>
        <taxon>Hippocastanoideae</taxon>
        <taxon>Acereae</taxon>
        <taxon>Acer</taxon>
    </lineage>
</organism>
<dbReference type="InterPro" id="IPR017956">
    <property type="entry name" value="AT_hook_DNA-bd_motif"/>
</dbReference>
<reference evidence="6" key="1">
    <citation type="journal article" date="2019" name="Gigascience">
        <title>De novo genome assembly of the endangered Acer yangbiense, a plant species with extremely small populations endemic to Yunnan Province, China.</title>
        <authorList>
            <person name="Yang J."/>
            <person name="Wariss H.M."/>
            <person name="Tao L."/>
            <person name="Zhang R."/>
            <person name="Yun Q."/>
            <person name="Hollingsworth P."/>
            <person name="Dao Z."/>
            <person name="Luo G."/>
            <person name="Guo H."/>
            <person name="Ma Y."/>
            <person name="Sun W."/>
        </authorList>
    </citation>
    <scope>NUCLEOTIDE SEQUENCE [LARGE SCALE GENOMIC DNA]</scope>
    <source>
        <strain evidence="6">cv. Malutang</strain>
    </source>
</reference>
<keyword evidence="2" id="KW-0805">Transcription regulation</keyword>
<gene>
    <name evidence="5" type="ORF">EZV62_027273</name>
</gene>
<dbReference type="InterPro" id="IPR037472">
    <property type="entry name" value="MBD8"/>
</dbReference>
<evidence type="ECO:0000313" key="5">
    <source>
        <dbReference type="EMBL" id="TXG47979.1"/>
    </source>
</evidence>
<feature type="region of interest" description="Disordered" evidence="4">
    <location>
        <begin position="631"/>
        <end position="664"/>
    </location>
</feature>
<keyword evidence="2" id="KW-0804">Transcription</keyword>
<dbReference type="InterPro" id="IPR003690">
    <property type="entry name" value="MTERF"/>
</dbReference>
<dbReference type="Proteomes" id="UP000323000">
    <property type="component" value="Chromosome 13"/>
</dbReference>
<evidence type="ECO:0000256" key="1">
    <source>
        <dbReference type="ARBA" id="ARBA00007692"/>
    </source>
</evidence>
<evidence type="ECO:0000256" key="2">
    <source>
        <dbReference type="ARBA" id="ARBA00022472"/>
    </source>
</evidence>
<dbReference type="Pfam" id="PF02536">
    <property type="entry name" value="mTERF"/>
    <property type="match status" value="2"/>
</dbReference>
<dbReference type="PRINTS" id="PR00929">
    <property type="entry name" value="ATHOOK"/>
</dbReference>
<dbReference type="AlphaFoldDB" id="A0A5C7GU30"/>
<feature type="region of interest" description="Disordered" evidence="4">
    <location>
        <begin position="379"/>
        <end position="419"/>
    </location>
</feature>
<evidence type="ECO:0000256" key="4">
    <source>
        <dbReference type="SAM" id="MobiDB-lite"/>
    </source>
</evidence>
<dbReference type="EMBL" id="VAHF01000013">
    <property type="protein sequence ID" value="TXG47979.1"/>
    <property type="molecule type" value="Genomic_DNA"/>
</dbReference>
<sequence>MPTAATATALHSSLCISSHKPSSSSSSNSQQQLNTQLLATKPTKSLLQKHPLYQPTHANLSLQIQEKIICLEIMGVDSGKALSLNPCLHSAPLDSIQSIISFLQSKGIQQKDLSRIFGMCPKVLTANIKTDLNPVFNFLSQDLKVPEHNFRRVINRCPRLLVSSVRDQLKPALFFLQRLGFKDLEALAYQDSVLLVSSVEITLIPKLKFLESIGFSKEETVVMALRCPGLFTYSIENNFKPKFEYFIEQINGELEELKEFPQYFAFSLEKRIKPRHLEAVRSGLRFDLPTMLKTTDEEFIELIKRGRDLVSLLHAMAVTTVDNHHHHHLHLNSLPLIDVRLLSNSELLSLSLCCSSSSSSSTTSIQFDDEDQHSTPKIDASVFNESAGSRKQTFSRLRLRPRNSSPLPPQIPSPAPVKPLDEENSQVISLLKSLLNIQSHSSAAIADDDNNDSQLIPVRVKFEDSNSSGNGIHIGPQNIPVEFVTCSETKRKRGRPRKENSGSTIASDYRWSMASDNGETDKMMATVLNGSSQNTPIGIVGSCETGKRKRGRPRKYDSPVIKVNENQNGINNNVSPVGGVSCETGKRKRGRPRKNASGIVKGNEINKMDMVLEGESARNISNDVVACETSKRKRGRPRKDESLRGYGGVKSDNKLVQSSESEAPKMETVVREDGKEMAVESRNGVVVDVVPLVANVEDPFWEELRRTERTEKGGELLEFWRGSNGEW</sequence>
<dbReference type="InterPro" id="IPR038538">
    <property type="entry name" value="MTERF_sf"/>
</dbReference>
<dbReference type="Gene3D" id="1.25.70.10">
    <property type="entry name" value="Transcription termination factor 3, mitochondrial"/>
    <property type="match status" value="1"/>
</dbReference>
<feature type="region of interest" description="Disordered" evidence="4">
    <location>
        <begin position="565"/>
        <end position="597"/>
    </location>
</feature>
<dbReference type="FunFam" id="1.25.70.10:FF:000010">
    <property type="entry name" value="Transcription termination factor MTEF1, chloroplastic"/>
    <property type="match status" value="1"/>
</dbReference>
<protein>
    <submittedName>
        <fullName evidence="5">Uncharacterized protein</fullName>
    </submittedName>
</protein>
<name>A0A5C7GU30_9ROSI</name>
<comment type="similarity">
    <text evidence="1">Belongs to the mTERF family.</text>
</comment>
<feature type="compositionally biased region" description="Polar residues" evidence="4">
    <location>
        <begin position="383"/>
        <end position="394"/>
    </location>
</feature>
<evidence type="ECO:0000313" key="6">
    <source>
        <dbReference type="Proteomes" id="UP000323000"/>
    </source>
</evidence>
<dbReference type="SMART" id="SM00384">
    <property type="entry name" value="AT_hook"/>
    <property type="match status" value="4"/>
</dbReference>
<accession>A0A5C7GU30</accession>
<keyword evidence="6" id="KW-1185">Reference proteome</keyword>
<dbReference type="OrthoDB" id="637682at2759"/>
<dbReference type="Pfam" id="PF02178">
    <property type="entry name" value="AT_hook"/>
    <property type="match status" value="4"/>
</dbReference>
<dbReference type="SMART" id="SM00733">
    <property type="entry name" value="Mterf"/>
    <property type="match status" value="6"/>
</dbReference>